<dbReference type="Pfam" id="PF07679">
    <property type="entry name" value="I-set"/>
    <property type="match status" value="2"/>
</dbReference>
<dbReference type="Ensembl" id="ENSACOT00000010714.1">
    <property type="protein sequence ID" value="ENSACOP00000010350.1"/>
    <property type="gene ID" value="ENSACOG00000007216.1"/>
</dbReference>
<dbReference type="FunFam" id="2.60.40.10:FF:000073">
    <property type="entry name" value="titin isoform X1"/>
    <property type="match status" value="1"/>
</dbReference>
<dbReference type="PANTHER" id="PTHR14340">
    <property type="entry name" value="MICROFIBRIL-ASSOCIATED GLYCOPROTEIN 3"/>
    <property type="match status" value="1"/>
</dbReference>
<dbReference type="PROSITE" id="PS50853">
    <property type="entry name" value="FN3"/>
    <property type="match status" value="2"/>
</dbReference>
<dbReference type="InterPro" id="IPR013098">
    <property type="entry name" value="Ig_I-set"/>
</dbReference>
<reference evidence="4" key="2">
    <citation type="submission" date="2025-09" db="UniProtKB">
        <authorList>
            <consortium name="Ensembl"/>
        </authorList>
    </citation>
    <scope>IDENTIFICATION</scope>
</reference>
<dbReference type="FunFam" id="2.60.40.10:FF:000031">
    <property type="entry name" value="Myosin-binding protein C, slow type"/>
    <property type="match status" value="1"/>
</dbReference>
<evidence type="ECO:0000313" key="4">
    <source>
        <dbReference type="Ensembl" id="ENSACOP00000010350.1"/>
    </source>
</evidence>
<dbReference type="Pfam" id="PF00041">
    <property type="entry name" value="fn3"/>
    <property type="match status" value="2"/>
</dbReference>
<organism evidence="4 5">
    <name type="scientific">Amazona collaria</name>
    <name type="common">yellow-billed parrot</name>
    <dbReference type="NCBI Taxonomy" id="241587"/>
    <lineage>
        <taxon>Eukaryota</taxon>
        <taxon>Metazoa</taxon>
        <taxon>Chordata</taxon>
        <taxon>Craniata</taxon>
        <taxon>Vertebrata</taxon>
        <taxon>Euteleostomi</taxon>
        <taxon>Archelosauria</taxon>
        <taxon>Archosauria</taxon>
        <taxon>Dinosauria</taxon>
        <taxon>Saurischia</taxon>
        <taxon>Theropoda</taxon>
        <taxon>Coelurosauria</taxon>
        <taxon>Aves</taxon>
        <taxon>Neognathae</taxon>
        <taxon>Neoaves</taxon>
        <taxon>Telluraves</taxon>
        <taxon>Australaves</taxon>
        <taxon>Psittaciformes</taxon>
        <taxon>Psittacidae</taxon>
        <taxon>Amazona</taxon>
    </lineage>
</organism>
<dbReference type="InterPro" id="IPR003961">
    <property type="entry name" value="FN3_dom"/>
</dbReference>
<dbReference type="SMART" id="SM00408">
    <property type="entry name" value="IGc2"/>
    <property type="match status" value="2"/>
</dbReference>
<keyword evidence="2" id="KW-0393">Immunoglobulin domain</keyword>
<dbReference type="PANTHER" id="PTHR14340:SF13">
    <property type="entry name" value="TITIN"/>
    <property type="match status" value="1"/>
</dbReference>
<dbReference type="SUPFAM" id="SSF49265">
    <property type="entry name" value="Fibronectin type III"/>
    <property type="match status" value="2"/>
</dbReference>
<evidence type="ECO:0000313" key="5">
    <source>
        <dbReference type="Proteomes" id="UP000694522"/>
    </source>
</evidence>
<dbReference type="InterPro" id="IPR003598">
    <property type="entry name" value="Ig_sub2"/>
</dbReference>
<dbReference type="InterPro" id="IPR013783">
    <property type="entry name" value="Ig-like_fold"/>
</dbReference>
<dbReference type="AlphaFoldDB" id="A0A8B9IW33"/>
<dbReference type="InterPro" id="IPR036116">
    <property type="entry name" value="FN3_sf"/>
</dbReference>
<dbReference type="Proteomes" id="UP000694522">
    <property type="component" value="Unplaced"/>
</dbReference>
<dbReference type="InterPro" id="IPR036179">
    <property type="entry name" value="Ig-like_dom_sf"/>
</dbReference>
<reference evidence="4" key="1">
    <citation type="submission" date="2025-08" db="UniProtKB">
        <authorList>
            <consortium name="Ensembl"/>
        </authorList>
    </citation>
    <scope>IDENTIFICATION</scope>
</reference>
<dbReference type="FunFam" id="2.60.40.10:FF:000012">
    <property type="entry name" value="titin isoform X1"/>
    <property type="match status" value="1"/>
</dbReference>
<keyword evidence="1" id="KW-0677">Repeat</keyword>
<dbReference type="SUPFAM" id="SSF48726">
    <property type="entry name" value="Immunoglobulin"/>
    <property type="match status" value="2"/>
</dbReference>
<evidence type="ECO:0000256" key="2">
    <source>
        <dbReference type="ARBA" id="ARBA00023319"/>
    </source>
</evidence>
<feature type="domain" description="Fibronectin type-III" evidence="3">
    <location>
        <begin position="36"/>
        <end position="132"/>
    </location>
</feature>
<proteinExistence type="predicted"/>
<dbReference type="InterPro" id="IPR003599">
    <property type="entry name" value="Ig_sub"/>
</dbReference>
<dbReference type="FunFam" id="2.60.40.10:FF:000002">
    <property type="entry name" value="Titin a"/>
    <property type="match status" value="1"/>
</dbReference>
<dbReference type="SMART" id="SM00409">
    <property type="entry name" value="IG"/>
    <property type="match status" value="2"/>
</dbReference>
<feature type="domain" description="Fibronectin type-III" evidence="3">
    <location>
        <begin position="225"/>
        <end position="319"/>
    </location>
</feature>
<dbReference type="CDD" id="cd05748">
    <property type="entry name" value="Ig_Titin_like"/>
    <property type="match status" value="1"/>
</dbReference>
<keyword evidence="5" id="KW-1185">Reference proteome</keyword>
<accession>A0A8B9IW33</accession>
<sequence length="448" mass="49559">GPIQFKTVTAEKITIMWDPPADDVTPGPPSVPEPGSPTKLKVVDTTKTSVTLGWVKPAYDGGSPITSYVVEKREGEEQEWTVVSTKGEVRTTEYVVSHLQPSVNYYFRVSAINCAGQGEPIEMMEPVQAKDILGTTSIIAKAGEDVQTMIPFKGRPPPTVTWRKGDKNLGIDERYIIQNTESSTLLTIPQVTRNDTGKYVLTIENGVGEAKSTFVNVKVLDTPSACQKLQLKHVSRGTVTLVWEPPLINGGSEITNYAVEKRDATKRAWSTVTTKCSHTTFKLTNLSEKTAFFFRVLAENEIGLGEPCETSEPVKAADIPGPVKDLAMKDSTKTSVKLQWSKPKPSMSWLKDNLPLKETEHLRFKKTENKISLSIKNTKKEHGGKYTLILDNVVCRKTFTITVITLGPPSKPKAPLRLDEIKADINSEYFCLYSKVGGSKLKTQIWQT</sequence>
<dbReference type="SMART" id="SM00060">
    <property type="entry name" value="FN3"/>
    <property type="match status" value="3"/>
</dbReference>
<evidence type="ECO:0000259" key="3">
    <source>
        <dbReference type="PROSITE" id="PS50853"/>
    </source>
</evidence>
<dbReference type="PRINTS" id="PR00014">
    <property type="entry name" value="FNTYPEIII"/>
</dbReference>
<protein>
    <recommendedName>
        <fullName evidence="3">Fibronectin type-III domain-containing protein</fullName>
    </recommendedName>
</protein>
<evidence type="ECO:0000256" key="1">
    <source>
        <dbReference type="ARBA" id="ARBA00022737"/>
    </source>
</evidence>
<dbReference type="Gene3D" id="2.60.40.10">
    <property type="entry name" value="Immunoglobulins"/>
    <property type="match status" value="4"/>
</dbReference>
<name>A0A8B9IW33_9PSIT</name>
<dbReference type="CDD" id="cd00063">
    <property type="entry name" value="FN3"/>
    <property type="match status" value="2"/>
</dbReference>